<keyword evidence="5" id="KW-1185">Reference proteome</keyword>
<dbReference type="AlphaFoldDB" id="A0A4R4DZV4"/>
<dbReference type="Gene3D" id="3.40.50.2300">
    <property type="match status" value="1"/>
</dbReference>
<dbReference type="SMART" id="SM00448">
    <property type="entry name" value="REC"/>
    <property type="match status" value="1"/>
</dbReference>
<dbReference type="InterPro" id="IPR050595">
    <property type="entry name" value="Bact_response_regulator"/>
</dbReference>
<comment type="caution">
    <text evidence="4">The sequence shown here is derived from an EMBL/GenBank/DDBJ whole genome shotgun (WGS) entry which is preliminary data.</text>
</comment>
<dbReference type="PROSITE" id="PS50110">
    <property type="entry name" value="RESPONSE_REGULATORY"/>
    <property type="match status" value="1"/>
</dbReference>
<evidence type="ECO:0000256" key="1">
    <source>
        <dbReference type="ARBA" id="ARBA00022553"/>
    </source>
</evidence>
<reference evidence="4 5" key="1">
    <citation type="submission" date="2019-03" db="EMBL/GenBank/DDBJ databases">
        <authorList>
            <person name="Kim M.K.M."/>
        </authorList>
    </citation>
    <scope>NUCLEOTIDE SEQUENCE [LARGE SCALE GENOMIC DNA]</scope>
    <source>
        <strain evidence="4 5">17J68-15</strain>
    </source>
</reference>
<organism evidence="4 5">
    <name type="scientific">Flaviaesturariibacter aridisoli</name>
    <dbReference type="NCBI Taxonomy" id="2545761"/>
    <lineage>
        <taxon>Bacteria</taxon>
        <taxon>Pseudomonadati</taxon>
        <taxon>Bacteroidota</taxon>
        <taxon>Chitinophagia</taxon>
        <taxon>Chitinophagales</taxon>
        <taxon>Chitinophagaceae</taxon>
        <taxon>Flaviaestuariibacter</taxon>
    </lineage>
</organism>
<evidence type="ECO:0000256" key="2">
    <source>
        <dbReference type="PROSITE-ProRule" id="PRU00169"/>
    </source>
</evidence>
<gene>
    <name evidence="4" type="ORF">E0486_16495</name>
</gene>
<accession>A0A4R4DZV4</accession>
<dbReference type="EMBL" id="SKFH01000041">
    <property type="protein sequence ID" value="TCZ66946.1"/>
    <property type="molecule type" value="Genomic_DNA"/>
</dbReference>
<dbReference type="InterPro" id="IPR001789">
    <property type="entry name" value="Sig_transdc_resp-reg_receiver"/>
</dbReference>
<feature type="domain" description="Response regulatory" evidence="3">
    <location>
        <begin position="13"/>
        <end position="127"/>
    </location>
</feature>
<proteinExistence type="predicted"/>
<dbReference type="RefSeq" id="WP_131853811.1">
    <property type="nucleotide sequence ID" value="NZ_SKFH01000041.1"/>
</dbReference>
<dbReference type="SUPFAM" id="SSF52172">
    <property type="entry name" value="CheY-like"/>
    <property type="match status" value="1"/>
</dbReference>
<evidence type="ECO:0000313" key="4">
    <source>
        <dbReference type="EMBL" id="TCZ66946.1"/>
    </source>
</evidence>
<keyword evidence="1 2" id="KW-0597">Phosphoprotein</keyword>
<dbReference type="Proteomes" id="UP000295164">
    <property type="component" value="Unassembled WGS sequence"/>
</dbReference>
<name>A0A4R4DZV4_9BACT</name>
<feature type="modified residue" description="4-aspartylphosphate" evidence="2">
    <location>
        <position position="62"/>
    </location>
</feature>
<sequence>MNHYTMSEAFPFRLFLIDDDVDLLMLLERRLLAAGYVVETAASLAEAEERRHAFRPHLYLIDINLRGEDGRQLCWKIKMLEGNPGVRVLLHTGYDVNPGRAALFGADEVLAKPVATEYLLLRVQHHLGKAVCSL</sequence>
<dbReference type="PANTHER" id="PTHR44591">
    <property type="entry name" value="STRESS RESPONSE REGULATOR PROTEIN 1"/>
    <property type="match status" value="1"/>
</dbReference>
<protein>
    <submittedName>
        <fullName evidence="4">Response regulator</fullName>
    </submittedName>
</protein>
<dbReference type="OrthoDB" id="677887at2"/>
<dbReference type="CDD" id="cd00156">
    <property type="entry name" value="REC"/>
    <property type="match status" value="1"/>
</dbReference>
<evidence type="ECO:0000313" key="5">
    <source>
        <dbReference type="Proteomes" id="UP000295164"/>
    </source>
</evidence>
<dbReference type="GO" id="GO:0000160">
    <property type="term" value="P:phosphorelay signal transduction system"/>
    <property type="evidence" value="ECO:0007669"/>
    <property type="project" value="InterPro"/>
</dbReference>
<dbReference type="InterPro" id="IPR011006">
    <property type="entry name" value="CheY-like_superfamily"/>
</dbReference>
<evidence type="ECO:0000259" key="3">
    <source>
        <dbReference type="PROSITE" id="PS50110"/>
    </source>
</evidence>
<dbReference type="PANTHER" id="PTHR44591:SF3">
    <property type="entry name" value="RESPONSE REGULATORY DOMAIN-CONTAINING PROTEIN"/>
    <property type="match status" value="1"/>
</dbReference>
<dbReference type="Pfam" id="PF00072">
    <property type="entry name" value="Response_reg"/>
    <property type="match status" value="1"/>
</dbReference>